<dbReference type="AlphaFoldDB" id="A0AA39FRB0"/>
<keyword evidence="3" id="KW-1185">Reference proteome</keyword>
<feature type="compositionally biased region" description="Basic and acidic residues" evidence="1">
    <location>
        <begin position="1"/>
        <end position="15"/>
    </location>
</feature>
<evidence type="ECO:0000256" key="1">
    <source>
        <dbReference type="SAM" id="MobiDB-lite"/>
    </source>
</evidence>
<evidence type="ECO:0000313" key="3">
    <source>
        <dbReference type="Proteomes" id="UP001168990"/>
    </source>
</evidence>
<gene>
    <name evidence="2" type="ORF">PV328_007204</name>
</gene>
<comment type="caution">
    <text evidence="2">The sequence shown here is derived from an EMBL/GenBank/DDBJ whole genome shotgun (WGS) entry which is preliminary data.</text>
</comment>
<feature type="region of interest" description="Disordered" evidence="1">
    <location>
        <begin position="1"/>
        <end position="27"/>
    </location>
</feature>
<evidence type="ECO:0000313" key="2">
    <source>
        <dbReference type="EMBL" id="KAK0174091.1"/>
    </source>
</evidence>
<feature type="region of interest" description="Disordered" evidence="1">
    <location>
        <begin position="80"/>
        <end position="102"/>
    </location>
</feature>
<proteinExistence type="predicted"/>
<protein>
    <submittedName>
        <fullName evidence="2">Uncharacterized protein</fullName>
    </submittedName>
</protein>
<accession>A0AA39FRB0</accession>
<sequence length="102" mass="11615">MSKRDEEKTLKHEGGKVQLSRSSVGPWDQFNDSTWSTQTLQGGAATGFVVVDASCKMQQEGNEADCRIFKTRAYKTRYYGRTGNTRQEKRKQDVDDDDDDDI</sequence>
<organism evidence="2 3">
    <name type="scientific">Microctonus aethiopoides</name>
    <dbReference type="NCBI Taxonomy" id="144406"/>
    <lineage>
        <taxon>Eukaryota</taxon>
        <taxon>Metazoa</taxon>
        <taxon>Ecdysozoa</taxon>
        <taxon>Arthropoda</taxon>
        <taxon>Hexapoda</taxon>
        <taxon>Insecta</taxon>
        <taxon>Pterygota</taxon>
        <taxon>Neoptera</taxon>
        <taxon>Endopterygota</taxon>
        <taxon>Hymenoptera</taxon>
        <taxon>Apocrita</taxon>
        <taxon>Ichneumonoidea</taxon>
        <taxon>Braconidae</taxon>
        <taxon>Euphorinae</taxon>
        <taxon>Microctonus</taxon>
    </lineage>
</organism>
<dbReference type="EMBL" id="JAQQBS010000002">
    <property type="protein sequence ID" value="KAK0174091.1"/>
    <property type="molecule type" value="Genomic_DNA"/>
</dbReference>
<dbReference type="Proteomes" id="UP001168990">
    <property type="component" value="Unassembled WGS sequence"/>
</dbReference>
<reference evidence="2" key="2">
    <citation type="submission" date="2023-03" db="EMBL/GenBank/DDBJ databases">
        <authorList>
            <person name="Inwood S.N."/>
            <person name="Skelly J.G."/>
            <person name="Guhlin J."/>
            <person name="Harrop T.W.R."/>
            <person name="Goldson S.G."/>
            <person name="Dearden P.K."/>
        </authorList>
    </citation>
    <scope>NUCLEOTIDE SEQUENCE</scope>
    <source>
        <strain evidence="2">Irish</strain>
        <tissue evidence="2">Whole body</tissue>
    </source>
</reference>
<name>A0AA39FRB0_9HYME</name>
<reference evidence="2" key="1">
    <citation type="journal article" date="2023" name="bioRxiv">
        <title>Scaffold-level genome assemblies of two parasitoid biocontrol wasps reveal the parthenogenesis mechanism and an associated novel virus.</title>
        <authorList>
            <person name="Inwood S."/>
            <person name="Skelly J."/>
            <person name="Guhlin J."/>
            <person name="Harrop T."/>
            <person name="Goldson S."/>
            <person name="Dearden P."/>
        </authorList>
    </citation>
    <scope>NUCLEOTIDE SEQUENCE</scope>
    <source>
        <strain evidence="2">Irish</strain>
        <tissue evidence="2">Whole body</tissue>
    </source>
</reference>